<sequence>MNKNLLLILITFSLASSCSKGGNIIKKINETFIVGKWRLTSVTENGSNVNLNDCERLKTFEFNTDKEVVIKIYDFNLNAECEISSDDTYDYSIDDNSITIQGIGDAEISTLKDETLILQSVEASNIIIKTFEKQ</sequence>
<dbReference type="RefSeq" id="WP_169674417.1">
    <property type="nucleotide sequence ID" value="NZ_JABBHF010000007.1"/>
</dbReference>
<organism evidence="2 3">
    <name type="scientific">Flavivirga algicola</name>
    <dbReference type="NCBI Taxonomy" id="2729136"/>
    <lineage>
        <taxon>Bacteria</taxon>
        <taxon>Pseudomonadati</taxon>
        <taxon>Bacteroidota</taxon>
        <taxon>Flavobacteriia</taxon>
        <taxon>Flavobacteriales</taxon>
        <taxon>Flavobacteriaceae</taxon>
        <taxon>Flavivirga</taxon>
    </lineage>
</organism>
<evidence type="ECO:0000313" key="2">
    <source>
        <dbReference type="EMBL" id="NMH88506.1"/>
    </source>
</evidence>
<evidence type="ECO:0000313" key="3">
    <source>
        <dbReference type="Proteomes" id="UP000746690"/>
    </source>
</evidence>
<evidence type="ECO:0000259" key="1">
    <source>
        <dbReference type="Pfam" id="PF13648"/>
    </source>
</evidence>
<reference evidence="2 3" key="1">
    <citation type="submission" date="2020-04" db="EMBL/GenBank/DDBJ databases">
        <title>A Flavivirga sp. nov.</title>
        <authorList>
            <person name="Sun X."/>
        </authorList>
    </citation>
    <scope>NUCLEOTIDE SEQUENCE [LARGE SCALE GENOMIC DNA]</scope>
    <source>
        <strain evidence="2 3">Y03</strain>
    </source>
</reference>
<accession>A0ABX1RZI2</accession>
<dbReference type="Proteomes" id="UP000746690">
    <property type="component" value="Unassembled WGS sequence"/>
</dbReference>
<dbReference type="Pfam" id="PF13648">
    <property type="entry name" value="Lipocalin_4"/>
    <property type="match status" value="1"/>
</dbReference>
<feature type="domain" description="Lipocalin-like" evidence="1">
    <location>
        <begin position="33"/>
        <end position="118"/>
    </location>
</feature>
<name>A0ABX1RZI2_9FLAO</name>
<dbReference type="PROSITE" id="PS51257">
    <property type="entry name" value="PROKAR_LIPOPROTEIN"/>
    <property type="match status" value="1"/>
</dbReference>
<gene>
    <name evidence="2" type="ORF">HHX25_13415</name>
</gene>
<keyword evidence="3" id="KW-1185">Reference proteome</keyword>
<comment type="caution">
    <text evidence="2">The sequence shown here is derived from an EMBL/GenBank/DDBJ whole genome shotgun (WGS) entry which is preliminary data.</text>
</comment>
<dbReference type="EMBL" id="JABBHF010000007">
    <property type="protein sequence ID" value="NMH88506.1"/>
    <property type="molecule type" value="Genomic_DNA"/>
</dbReference>
<proteinExistence type="predicted"/>
<dbReference type="InterPro" id="IPR024311">
    <property type="entry name" value="Lipocalin-like"/>
</dbReference>
<protein>
    <submittedName>
        <fullName evidence="2">Lipocalin family protein</fullName>
    </submittedName>
</protein>